<dbReference type="Pfam" id="PF01872">
    <property type="entry name" value="RibD_C"/>
    <property type="match status" value="1"/>
</dbReference>
<dbReference type="AlphaFoldDB" id="A0A5C0B0R7"/>
<dbReference type="InterPro" id="IPR024072">
    <property type="entry name" value="DHFR-like_dom_sf"/>
</dbReference>
<evidence type="ECO:0000259" key="4">
    <source>
        <dbReference type="Pfam" id="PF01872"/>
    </source>
</evidence>
<keyword evidence="6" id="KW-1185">Reference proteome</keyword>
<dbReference type="InterPro" id="IPR050765">
    <property type="entry name" value="Riboflavin_Biosynth_HTPR"/>
</dbReference>
<dbReference type="Gene3D" id="3.40.430.10">
    <property type="entry name" value="Dihydrofolate Reductase, subunit A"/>
    <property type="match status" value="1"/>
</dbReference>
<evidence type="ECO:0000313" key="5">
    <source>
        <dbReference type="EMBL" id="QEI06441.1"/>
    </source>
</evidence>
<evidence type="ECO:0000256" key="1">
    <source>
        <dbReference type="ARBA" id="ARBA00005104"/>
    </source>
</evidence>
<keyword evidence="2" id="KW-0521">NADP</keyword>
<comment type="pathway">
    <text evidence="1">Cofactor biosynthesis; riboflavin biosynthesis.</text>
</comment>
<dbReference type="EMBL" id="CP043046">
    <property type="protein sequence ID" value="QEI06441.1"/>
    <property type="molecule type" value="Genomic_DNA"/>
</dbReference>
<dbReference type="GO" id="GO:0008703">
    <property type="term" value="F:5-amino-6-(5-phosphoribosylamino)uracil reductase activity"/>
    <property type="evidence" value="ECO:0007669"/>
    <property type="project" value="InterPro"/>
</dbReference>
<accession>A0A5C0B0R7</accession>
<dbReference type="RefSeq" id="WP_148815052.1">
    <property type="nucleotide sequence ID" value="NZ_CP043046.1"/>
</dbReference>
<evidence type="ECO:0000256" key="2">
    <source>
        <dbReference type="ARBA" id="ARBA00022857"/>
    </source>
</evidence>
<dbReference type="OrthoDB" id="9800865at2"/>
<dbReference type="Proteomes" id="UP000325161">
    <property type="component" value="Chromosome"/>
</dbReference>
<gene>
    <name evidence="5" type="ORF">FXN63_11820</name>
</gene>
<evidence type="ECO:0000313" key="6">
    <source>
        <dbReference type="Proteomes" id="UP000325161"/>
    </source>
</evidence>
<evidence type="ECO:0000256" key="3">
    <source>
        <dbReference type="ARBA" id="ARBA00023002"/>
    </source>
</evidence>
<proteinExistence type="predicted"/>
<feature type="domain" description="Bacterial bifunctional deaminase-reductase C-terminal" evidence="4">
    <location>
        <begin position="3"/>
        <end position="196"/>
    </location>
</feature>
<protein>
    <submittedName>
        <fullName evidence="5">5-amino-6-(5-phosphoribosylamino)uracil reductase</fullName>
    </submittedName>
</protein>
<dbReference type="KEGG" id="pacr:FXN63_11820"/>
<name>A0A5C0B0R7_9BURK</name>
<reference evidence="5 6" key="1">
    <citation type="submission" date="2019-08" db="EMBL/GenBank/DDBJ databases">
        <title>Amphibian skin-associated Pigmentiphaga: genome sequence and occurrence across geography and hosts.</title>
        <authorList>
            <person name="Bletz M.C."/>
            <person name="Bunk B."/>
            <person name="Sproeer C."/>
            <person name="Biwer P."/>
            <person name="Reiter S."/>
            <person name="Rabemananjara F.C.E."/>
            <person name="Schulz S."/>
            <person name="Overmann J."/>
            <person name="Vences M."/>
        </authorList>
    </citation>
    <scope>NUCLEOTIDE SEQUENCE [LARGE SCALE GENOMIC DNA]</scope>
    <source>
        <strain evidence="5 6">Mada1488</strain>
    </source>
</reference>
<dbReference type="PANTHER" id="PTHR38011:SF7">
    <property type="entry name" value="2,5-DIAMINO-6-RIBOSYLAMINO-4(3H)-PYRIMIDINONE 5'-PHOSPHATE REDUCTASE"/>
    <property type="match status" value="1"/>
</dbReference>
<dbReference type="SUPFAM" id="SSF53597">
    <property type="entry name" value="Dihydrofolate reductase-like"/>
    <property type="match status" value="1"/>
</dbReference>
<keyword evidence="3" id="KW-0560">Oxidoreductase</keyword>
<organism evidence="5 6">
    <name type="scientific">Pigmentiphaga aceris</name>
    <dbReference type="NCBI Taxonomy" id="1940612"/>
    <lineage>
        <taxon>Bacteria</taxon>
        <taxon>Pseudomonadati</taxon>
        <taxon>Pseudomonadota</taxon>
        <taxon>Betaproteobacteria</taxon>
        <taxon>Burkholderiales</taxon>
        <taxon>Alcaligenaceae</taxon>
        <taxon>Pigmentiphaga</taxon>
    </lineage>
</organism>
<dbReference type="InterPro" id="IPR002734">
    <property type="entry name" value="RibDG_C"/>
</dbReference>
<dbReference type="PANTHER" id="PTHR38011">
    <property type="entry name" value="DIHYDROFOLATE REDUCTASE FAMILY PROTEIN (AFU_ORTHOLOGUE AFUA_8G06820)"/>
    <property type="match status" value="1"/>
</dbReference>
<sequence>MRPKIICHLVSSIDGRLLADRWVPTDTPSCVVTTSTRRARLGTRLDSDGFIVGSSSLAALPSVMAGSAKSGTRRVALGGKDTGQGDHYGARNGRKLAVVIDLDGTLHYDSDDADGHHIVTLLGDHVPETYLAELRAVGVSYLFAGPDGRNLADALAQLGEDFGVDTLLLEGGGRLNSTFMHAGLIDEISLLVCPVINDLPGGINTWEYTGTLDEQVVARRYLSHMATETLNGGMVWLRYAVLEPKASDVACTVYADDVFCDYSRC</sequence>
<dbReference type="GO" id="GO:0009231">
    <property type="term" value="P:riboflavin biosynthetic process"/>
    <property type="evidence" value="ECO:0007669"/>
    <property type="project" value="InterPro"/>
</dbReference>